<keyword evidence="2" id="KW-1185">Reference proteome</keyword>
<name>A0AAD4ZAJ6_PRUDU</name>
<accession>A0AAD4ZAJ6</accession>
<dbReference type="Proteomes" id="UP001054821">
    <property type="component" value="Chromosome 3"/>
</dbReference>
<organism evidence="1 2">
    <name type="scientific">Prunus dulcis</name>
    <name type="common">Almond</name>
    <name type="synonym">Amygdalus dulcis</name>
    <dbReference type="NCBI Taxonomy" id="3755"/>
    <lineage>
        <taxon>Eukaryota</taxon>
        <taxon>Viridiplantae</taxon>
        <taxon>Streptophyta</taxon>
        <taxon>Embryophyta</taxon>
        <taxon>Tracheophyta</taxon>
        <taxon>Spermatophyta</taxon>
        <taxon>Magnoliopsida</taxon>
        <taxon>eudicotyledons</taxon>
        <taxon>Gunneridae</taxon>
        <taxon>Pentapetalae</taxon>
        <taxon>rosids</taxon>
        <taxon>fabids</taxon>
        <taxon>Rosales</taxon>
        <taxon>Rosaceae</taxon>
        <taxon>Amygdaloideae</taxon>
        <taxon>Amygdaleae</taxon>
        <taxon>Prunus</taxon>
    </lineage>
</organism>
<comment type="caution">
    <text evidence="1">The sequence shown here is derived from an EMBL/GenBank/DDBJ whole genome shotgun (WGS) entry which is preliminary data.</text>
</comment>
<evidence type="ECO:0000313" key="2">
    <source>
        <dbReference type="Proteomes" id="UP001054821"/>
    </source>
</evidence>
<protein>
    <submittedName>
        <fullName evidence="1">Uncharacterized protein</fullName>
    </submittedName>
</protein>
<dbReference type="AlphaFoldDB" id="A0AAD4ZAJ6"/>
<proteinExistence type="predicted"/>
<dbReference type="EMBL" id="JAJFAZ020000003">
    <property type="protein sequence ID" value="KAI5339652.1"/>
    <property type="molecule type" value="Genomic_DNA"/>
</dbReference>
<evidence type="ECO:0000313" key="1">
    <source>
        <dbReference type="EMBL" id="KAI5339652.1"/>
    </source>
</evidence>
<reference evidence="1 2" key="1">
    <citation type="journal article" date="2022" name="G3 (Bethesda)">
        <title>Whole-genome sequence and methylome profiling of the almond [Prunus dulcis (Mill.) D.A. Webb] cultivar 'Nonpareil'.</title>
        <authorList>
            <person name="D'Amico-Willman K.M."/>
            <person name="Ouma W.Z."/>
            <person name="Meulia T."/>
            <person name="Sideli G.M."/>
            <person name="Gradziel T.M."/>
            <person name="Fresnedo-Ramirez J."/>
        </authorList>
    </citation>
    <scope>NUCLEOTIDE SEQUENCE [LARGE SCALE GENOMIC DNA]</scope>
    <source>
        <strain evidence="1">Clone GOH B32 T37-40</strain>
    </source>
</reference>
<sequence length="147" mass="15625">MERLNWVSSSDPKLASASACAFSARGTYWIVKVGNVFNSSWTLSRRKPVSNASYSASLFEAGKPSVIACSNRVPSGVTMTTPAPAPFWFDAPSTRSYYMSLGWSGSAEVLSALGLSFFSLTSFSSSADGVNFATKSAKAWAFIAVFG</sequence>
<gene>
    <name evidence="1" type="ORF">L3X38_018924</name>
</gene>